<dbReference type="SUPFAM" id="SSF46785">
    <property type="entry name" value="Winged helix' DNA-binding domain"/>
    <property type="match status" value="1"/>
</dbReference>
<dbReference type="NCBIfam" id="TIGR02944">
    <property type="entry name" value="suf_reg_Xantho"/>
    <property type="match status" value="1"/>
</dbReference>
<dbReference type="NCBIfam" id="TIGR00738">
    <property type="entry name" value="rrf2_super"/>
    <property type="match status" value="1"/>
</dbReference>
<dbReference type="Proteomes" id="UP001325479">
    <property type="component" value="Chromosome"/>
</dbReference>
<dbReference type="InterPro" id="IPR036388">
    <property type="entry name" value="WH-like_DNA-bd_sf"/>
</dbReference>
<evidence type="ECO:0000313" key="2">
    <source>
        <dbReference type="EMBL" id="WQD78682.1"/>
    </source>
</evidence>
<dbReference type="PROSITE" id="PS51257">
    <property type="entry name" value="PROKAR_LIPOPROTEIN"/>
    <property type="match status" value="1"/>
</dbReference>
<dbReference type="PANTHER" id="PTHR33221:SF2">
    <property type="entry name" value="TRANSCRIPTIONAL REGULATOR"/>
    <property type="match status" value="1"/>
</dbReference>
<dbReference type="RefSeq" id="WP_114809787.1">
    <property type="nucleotide sequence ID" value="NZ_CP139965.1"/>
</dbReference>
<dbReference type="Gene3D" id="1.10.10.10">
    <property type="entry name" value="Winged helix-like DNA-binding domain superfamily/Winged helix DNA-binding domain"/>
    <property type="match status" value="1"/>
</dbReference>
<dbReference type="PANTHER" id="PTHR33221">
    <property type="entry name" value="WINGED HELIX-TURN-HELIX TRANSCRIPTIONAL REGULATOR, RRF2 FAMILY"/>
    <property type="match status" value="1"/>
</dbReference>
<dbReference type="InterPro" id="IPR036390">
    <property type="entry name" value="WH_DNA-bd_sf"/>
</dbReference>
<dbReference type="InterPro" id="IPR000944">
    <property type="entry name" value="Tscrpt_reg_Rrf2"/>
</dbReference>
<protein>
    <submittedName>
        <fullName evidence="2">SUF system Fe-S cluster assembly regulator</fullName>
    </submittedName>
</protein>
<organism evidence="2 3">
    <name type="scientific">Paraburkholderia kururiensis</name>
    <dbReference type="NCBI Taxonomy" id="984307"/>
    <lineage>
        <taxon>Bacteria</taxon>
        <taxon>Pseudomonadati</taxon>
        <taxon>Pseudomonadota</taxon>
        <taxon>Betaproteobacteria</taxon>
        <taxon>Burkholderiales</taxon>
        <taxon>Burkholderiaceae</taxon>
        <taxon>Paraburkholderia</taxon>
    </lineage>
</organism>
<evidence type="ECO:0000256" key="1">
    <source>
        <dbReference type="SAM" id="MobiDB-lite"/>
    </source>
</evidence>
<reference evidence="2 3" key="1">
    <citation type="submission" date="2023-12" db="EMBL/GenBank/DDBJ databases">
        <title>Genome sequencing and assembly of bacterial species from a model synthetic community.</title>
        <authorList>
            <person name="Hogle S.L."/>
        </authorList>
    </citation>
    <scope>NUCLEOTIDE SEQUENCE [LARGE SCALE GENOMIC DNA]</scope>
    <source>
        <strain evidence="2 3">HAMBI 2494</strain>
    </source>
</reference>
<feature type="region of interest" description="Disordered" evidence="1">
    <location>
        <begin position="150"/>
        <end position="180"/>
    </location>
</feature>
<gene>
    <name evidence="2" type="ORF">U0042_02950</name>
</gene>
<evidence type="ECO:0000313" key="3">
    <source>
        <dbReference type="Proteomes" id="UP001325479"/>
    </source>
</evidence>
<dbReference type="InterPro" id="IPR014290">
    <property type="entry name" value="SUF_FeS_clus_asmbl_reg"/>
</dbReference>
<dbReference type="EMBL" id="CP139965">
    <property type="protein sequence ID" value="WQD78682.1"/>
    <property type="molecule type" value="Genomic_DNA"/>
</dbReference>
<dbReference type="Pfam" id="PF02082">
    <property type="entry name" value="Rrf2"/>
    <property type="match status" value="1"/>
</dbReference>
<accession>A0ABZ0WMS9</accession>
<sequence>MLRMSKLADYATVMLTVMARDPDTIQSAASLAAACGIPAPTVSKVMKILARGGMAVSLRGVSGGYLLPRAADRITLADIITAVDGPFGMTECSAVPGQCEQEAMCGARANWQRINRVIFEALRQVSLADMAGPALRAVDISAIRARGVPRPSSAAPAVTSRTARIAAKAPRKATARTQPE</sequence>
<dbReference type="PROSITE" id="PS51197">
    <property type="entry name" value="HTH_RRF2_2"/>
    <property type="match status" value="1"/>
</dbReference>
<proteinExistence type="predicted"/>
<name>A0ABZ0WMS9_9BURK</name>
<keyword evidence="3" id="KW-1185">Reference proteome</keyword>